<dbReference type="EMBL" id="AGNL01047746">
    <property type="protein sequence ID" value="EJK46451.1"/>
    <property type="molecule type" value="Genomic_DNA"/>
</dbReference>
<dbReference type="GO" id="GO:0071011">
    <property type="term" value="C:precatalytic spliceosome"/>
    <property type="evidence" value="ECO:0007669"/>
    <property type="project" value="TreeGrafter"/>
</dbReference>
<sequence length="280" mass="31012">MMMNLQPPCNSSALVVRDEKAASRGTGGVVLDALPYVEELDPDYEQYSLSLIGQELETVVSEAAQGQQSADGELEHPLMRQILPSGHKYAGTSDLSSSVPSFEGRAPLASAAYTALVRHRASGGDETRPKFEVRRPNPIAEDAPHSSPDDLVSNLEKSIRTRKIEHEQERIRYANLELFQQFETPSQFTSYNALLEDGYVKPMKVALDVQRLKVDGINATRMEEQQKSIVKIHQLNSKWYSLVDKNERLGRAIGGLEAEVEGLRKQAGVTSAVEDVMDET</sequence>
<dbReference type="InterPro" id="IPR008409">
    <property type="entry name" value="SPF27"/>
</dbReference>
<organism evidence="8 9">
    <name type="scientific">Thalassiosira oceanica</name>
    <name type="common">Marine diatom</name>
    <dbReference type="NCBI Taxonomy" id="159749"/>
    <lineage>
        <taxon>Eukaryota</taxon>
        <taxon>Sar</taxon>
        <taxon>Stramenopiles</taxon>
        <taxon>Ochrophyta</taxon>
        <taxon>Bacillariophyta</taxon>
        <taxon>Coscinodiscophyceae</taxon>
        <taxon>Thalassiosirophycidae</taxon>
        <taxon>Thalassiosirales</taxon>
        <taxon>Thalassiosiraceae</taxon>
        <taxon>Thalassiosira</taxon>
    </lineage>
</organism>
<accession>K0RBI3</accession>
<keyword evidence="5" id="KW-0508">mRNA splicing</keyword>
<dbReference type="PANTHER" id="PTHR13296:SF0">
    <property type="entry name" value="PRE-MRNA-SPLICING FACTOR SPF27"/>
    <property type="match status" value="1"/>
</dbReference>
<dbReference type="PANTHER" id="PTHR13296">
    <property type="entry name" value="BCAS2 PROTEIN"/>
    <property type="match status" value="1"/>
</dbReference>
<dbReference type="AlphaFoldDB" id="K0RBI3"/>
<reference evidence="8 9" key="1">
    <citation type="journal article" date="2012" name="Genome Biol.">
        <title>Genome and low-iron response of an oceanic diatom adapted to chronic iron limitation.</title>
        <authorList>
            <person name="Lommer M."/>
            <person name="Specht M."/>
            <person name="Roy A.S."/>
            <person name="Kraemer L."/>
            <person name="Andreson R."/>
            <person name="Gutowska M.A."/>
            <person name="Wolf J."/>
            <person name="Bergner S.V."/>
            <person name="Schilhabel M.B."/>
            <person name="Klostermeier U.C."/>
            <person name="Beiko R.G."/>
            <person name="Rosenstiel P."/>
            <person name="Hippler M."/>
            <person name="Laroche J."/>
        </authorList>
    </citation>
    <scope>NUCLEOTIDE SEQUENCE [LARGE SCALE GENOMIC DNA]</scope>
    <source>
        <strain evidence="8 9">CCMP1005</strain>
    </source>
</reference>
<feature type="compositionally biased region" description="Basic and acidic residues" evidence="7">
    <location>
        <begin position="122"/>
        <end position="135"/>
    </location>
</feature>
<evidence type="ECO:0000313" key="9">
    <source>
        <dbReference type="Proteomes" id="UP000266841"/>
    </source>
</evidence>
<dbReference type="GO" id="GO:0000974">
    <property type="term" value="C:Prp19 complex"/>
    <property type="evidence" value="ECO:0007669"/>
    <property type="project" value="TreeGrafter"/>
</dbReference>
<gene>
    <name evidence="8" type="ORF">THAOC_34880</name>
</gene>
<evidence type="ECO:0000256" key="6">
    <source>
        <dbReference type="ARBA" id="ARBA00023242"/>
    </source>
</evidence>
<dbReference type="Proteomes" id="UP000266841">
    <property type="component" value="Unassembled WGS sequence"/>
</dbReference>
<evidence type="ECO:0000256" key="2">
    <source>
        <dbReference type="ARBA" id="ARBA00010788"/>
    </source>
</evidence>
<dbReference type="OMA" id="ERIRYAN"/>
<evidence type="ECO:0008006" key="10">
    <source>
        <dbReference type="Google" id="ProtNLM"/>
    </source>
</evidence>
<dbReference type="eggNOG" id="ENOG502T04T">
    <property type="taxonomic scope" value="Eukaryota"/>
</dbReference>
<dbReference type="GO" id="GO:0006397">
    <property type="term" value="P:mRNA processing"/>
    <property type="evidence" value="ECO:0007669"/>
    <property type="project" value="UniProtKB-KW"/>
</dbReference>
<protein>
    <recommendedName>
        <fullName evidence="10">Pre-mRNA-splicing factor SPF27</fullName>
    </recommendedName>
</protein>
<dbReference type="GO" id="GO:0071013">
    <property type="term" value="C:catalytic step 2 spliceosome"/>
    <property type="evidence" value="ECO:0007669"/>
    <property type="project" value="TreeGrafter"/>
</dbReference>
<dbReference type="GO" id="GO:0008380">
    <property type="term" value="P:RNA splicing"/>
    <property type="evidence" value="ECO:0007669"/>
    <property type="project" value="UniProtKB-KW"/>
</dbReference>
<evidence type="ECO:0000256" key="5">
    <source>
        <dbReference type="ARBA" id="ARBA00023187"/>
    </source>
</evidence>
<keyword evidence="9" id="KW-1185">Reference proteome</keyword>
<keyword evidence="6" id="KW-0539">Nucleus</keyword>
<comment type="caution">
    <text evidence="8">The sequence shown here is derived from an EMBL/GenBank/DDBJ whole genome shotgun (WGS) entry which is preliminary data.</text>
</comment>
<evidence type="ECO:0000256" key="7">
    <source>
        <dbReference type="SAM" id="MobiDB-lite"/>
    </source>
</evidence>
<evidence type="ECO:0000313" key="8">
    <source>
        <dbReference type="EMBL" id="EJK46451.1"/>
    </source>
</evidence>
<proteinExistence type="inferred from homology"/>
<comment type="similarity">
    <text evidence="2">Belongs to the SPF27 family.</text>
</comment>
<feature type="region of interest" description="Disordered" evidence="7">
    <location>
        <begin position="119"/>
        <end position="152"/>
    </location>
</feature>
<evidence type="ECO:0000256" key="4">
    <source>
        <dbReference type="ARBA" id="ARBA00022728"/>
    </source>
</evidence>
<keyword evidence="3" id="KW-0507">mRNA processing</keyword>
<evidence type="ECO:0000256" key="1">
    <source>
        <dbReference type="ARBA" id="ARBA00004123"/>
    </source>
</evidence>
<dbReference type="OrthoDB" id="205794at2759"/>
<keyword evidence="4" id="KW-0747">Spliceosome</keyword>
<evidence type="ECO:0000256" key="3">
    <source>
        <dbReference type="ARBA" id="ARBA00022664"/>
    </source>
</evidence>
<dbReference type="Pfam" id="PF05700">
    <property type="entry name" value="BCAS2"/>
    <property type="match status" value="1"/>
</dbReference>
<name>K0RBI3_THAOC</name>
<comment type="subcellular location">
    <subcellularLocation>
        <location evidence="1">Nucleus</location>
    </subcellularLocation>
</comment>